<dbReference type="SMART" id="SM00354">
    <property type="entry name" value="HTH_LACI"/>
    <property type="match status" value="1"/>
</dbReference>
<dbReference type="InterPro" id="IPR046335">
    <property type="entry name" value="LacI/GalR-like_sensor"/>
</dbReference>
<dbReference type="InterPro" id="IPR028082">
    <property type="entry name" value="Peripla_BP_I"/>
</dbReference>
<dbReference type="SUPFAM" id="SSF53822">
    <property type="entry name" value="Periplasmic binding protein-like I"/>
    <property type="match status" value="1"/>
</dbReference>
<dbReference type="PANTHER" id="PTHR30146">
    <property type="entry name" value="LACI-RELATED TRANSCRIPTIONAL REPRESSOR"/>
    <property type="match status" value="1"/>
</dbReference>
<keyword evidence="2 5" id="KW-0238">DNA-binding</keyword>
<sequence length="335" mass="35189">MSIQAVARQAGVSVATVSRAFNQPDQVAPATRRQIEQAAQALGYLPNASARTLRTQRSRVLGVVLPTLVNPVFAECLQGMAEAAAQAGHALMPLTTDYEVAREEQAVNHLLAANVAGLVLVVANPSQSGALRRLQARALPYVLAYHQHPEHPCVGVDGEQAVADLVARLVAQGHRHITMVSGQRSASDRAEQRCRGYQRGMAAAGLPAEPVLEVPFMAQALQDIVARLRRAPVPTALLASNDLLALRCLRAAHLAGRAVPTQLSVVGFDGIALGADLTPMLSTITQPNADLGQQSIALLLQALADGQALGPSASRTLAHGFRQGESCAPPRTATA</sequence>
<dbReference type="EMBL" id="JAQSIP010000010">
    <property type="protein sequence ID" value="MDD0840554.1"/>
    <property type="molecule type" value="Genomic_DNA"/>
</dbReference>
<protein>
    <submittedName>
        <fullName evidence="5">LacI family DNA-binding transcriptional regulator</fullName>
    </submittedName>
</protein>
<dbReference type="PANTHER" id="PTHR30146:SF138">
    <property type="entry name" value="TRANSCRIPTIONAL REGULATORY PROTEIN"/>
    <property type="match status" value="1"/>
</dbReference>
<keyword evidence="3" id="KW-0804">Transcription</keyword>
<proteinExistence type="predicted"/>
<evidence type="ECO:0000256" key="2">
    <source>
        <dbReference type="ARBA" id="ARBA00023125"/>
    </source>
</evidence>
<organism evidence="5 6">
    <name type="scientific">Curvibacter cyanobacteriorum</name>
    <dbReference type="NCBI Taxonomy" id="3026422"/>
    <lineage>
        <taxon>Bacteria</taxon>
        <taxon>Pseudomonadati</taxon>
        <taxon>Pseudomonadota</taxon>
        <taxon>Betaproteobacteria</taxon>
        <taxon>Burkholderiales</taxon>
        <taxon>Comamonadaceae</taxon>
        <taxon>Curvibacter</taxon>
    </lineage>
</organism>
<comment type="caution">
    <text evidence="5">The sequence shown here is derived from an EMBL/GenBank/DDBJ whole genome shotgun (WGS) entry which is preliminary data.</text>
</comment>
<evidence type="ECO:0000256" key="1">
    <source>
        <dbReference type="ARBA" id="ARBA00023015"/>
    </source>
</evidence>
<dbReference type="InterPro" id="IPR010982">
    <property type="entry name" value="Lambda_DNA-bd_dom_sf"/>
</dbReference>
<name>A0ABT5N2M2_9BURK</name>
<dbReference type="CDD" id="cd01392">
    <property type="entry name" value="HTH_LacI"/>
    <property type="match status" value="1"/>
</dbReference>
<gene>
    <name evidence="5" type="ORF">PSQ40_18385</name>
</gene>
<accession>A0ABT5N2M2</accession>
<dbReference type="PROSITE" id="PS50932">
    <property type="entry name" value="HTH_LACI_2"/>
    <property type="match status" value="1"/>
</dbReference>
<evidence type="ECO:0000313" key="5">
    <source>
        <dbReference type="EMBL" id="MDD0840554.1"/>
    </source>
</evidence>
<dbReference type="Pfam" id="PF13377">
    <property type="entry name" value="Peripla_BP_3"/>
    <property type="match status" value="1"/>
</dbReference>
<dbReference type="Proteomes" id="UP001528673">
    <property type="component" value="Unassembled WGS sequence"/>
</dbReference>
<keyword evidence="1" id="KW-0805">Transcription regulation</keyword>
<evidence type="ECO:0000313" key="6">
    <source>
        <dbReference type="Proteomes" id="UP001528673"/>
    </source>
</evidence>
<evidence type="ECO:0000256" key="3">
    <source>
        <dbReference type="ARBA" id="ARBA00023163"/>
    </source>
</evidence>
<keyword evidence="6" id="KW-1185">Reference proteome</keyword>
<dbReference type="RefSeq" id="WP_273953341.1">
    <property type="nucleotide sequence ID" value="NZ_JAQSIP010000010.1"/>
</dbReference>
<feature type="domain" description="HTH lacI-type" evidence="4">
    <location>
        <begin position="1"/>
        <end position="55"/>
    </location>
</feature>
<dbReference type="Gene3D" id="1.10.260.40">
    <property type="entry name" value="lambda repressor-like DNA-binding domains"/>
    <property type="match status" value="1"/>
</dbReference>
<dbReference type="InterPro" id="IPR000843">
    <property type="entry name" value="HTH_LacI"/>
</dbReference>
<dbReference type="GO" id="GO:0003677">
    <property type="term" value="F:DNA binding"/>
    <property type="evidence" value="ECO:0007669"/>
    <property type="project" value="UniProtKB-KW"/>
</dbReference>
<dbReference type="Gene3D" id="3.40.50.2300">
    <property type="match status" value="2"/>
</dbReference>
<dbReference type="Pfam" id="PF00356">
    <property type="entry name" value="LacI"/>
    <property type="match status" value="1"/>
</dbReference>
<dbReference type="SUPFAM" id="SSF47413">
    <property type="entry name" value="lambda repressor-like DNA-binding domains"/>
    <property type="match status" value="1"/>
</dbReference>
<reference evidence="5 6" key="1">
    <citation type="submission" date="2023-02" db="EMBL/GenBank/DDBJ databases">
        <title>Bacterial whole genomic sequence of Curvibacter sp. HBC61.</title>
        <authorList>
            <person name="Le V."/>
            <person name="Ko S.-R."/>
            <person name="Ahn C.-Y."/>
            <person name="Oh H.-M."/>
        </authorList>
    </citation>
    <scope>NUCLEOTIDE SEQUENCE [LARGE SCALE GENOMIC DNA]</scope>
    <source>
        <strain evidence="5 6">HBC61</strain>
    </source>
</reference>
<evidence type="ECO:0000259" key="4">
    <source>
        <dbReference type="PROSITE" id="PS50932"/>
    </source>
</evidence>